<accession>A0AAU7QM64</accession>
<sequence>MAEQQAEQQVEQCDVVVIGGGPGGSTAATLLARKGYKVIALEKAHHPRFHIGESLLPMNLPVFERLGVLDKVRAMGVFKPGADFEADNERGYNTYAFARAIGQSPPHAYQVWRQDFDKMLYDHARESGADAREGHEVVQVEQRGARESWLDVKTDQGDSYAIQARYVVDASGRDALLSSRKKLRRKNDQHQSAAIFGHFRGAETRAGEDAGNISIYSFGYGWMWMIPLPNGVMSVGAVCRPEYLKQRKGRSVDFLLETLKLSPALWARLQHAELIDNEVRVTGNYSYDSTCMGGPGWILVGDAFAFLDPVFSSGVYLAMSGAEQAAEVVDQALREPSRELSLLRKLEKRQRAGMARFSFFIYRFNGPVMQQMFRQPRNTWQLEQGVISMLAGDLFDTPKVLWRLQLFKLVYAICGMRDWRRWRDEHRYRLAQARLRFTGGNTPLDRE</sequence>
<gene>
    <name evidence="2" type="ORF">ABNK63_01895</name>
</gene>
<evidence type="ECO:0000313" key="2">
    <source>
        <dbReference type="EMBL" id="XBS90418.1"/>
    </source>
</evidence>
<feature type="domain" description="FAD-binding" evidence="1">
    <location>
        <begin position="13"/>
        <end position="343"/>
    </location>
</feature>
<reference evidence="2" key="1">
    <citation type="submission" date="2024-06" db="EMBL/GenBank/DDBJ databases">
        <authorList>
            <person name="Sun Y."/>
        </authorList>
    </citation>
    <scope>NUCLEOTIDE SEQUENCE</scope>
    <source>
        <strain evidence="2">IGA1.0</strain>
    </source>
</reference>
<dbReference type="GO" id="GO:0071949">
    <property type="term" value="F:FAD binding"/>
    <property type="evidence" value="ECO:0007669"/>
    <property type="project" value="InterPro"/>
</dbReference>
<dbReference type="PANTHER" id="PTHR43747">
    <property type="entry name" value="FAD-BINDING PROTEIN"/>
    <property type="match status" value="1"/>
</dbReference>
<dbReference type="Gene3D" id="3.50.50.60">
    <property type="entry name" value="FAD/NAD(P)-binding domain"/>
    <property type="match status" value="1"/>
</dbReference>
<name>A0AAU7QM64_9GAMM</name>
<dbReference type="SUPFAM" id="SSF51905">
    <property type="entry name" value="FAD/NAD(P)-binding domain"/>
    <property type="match status" value="1"/>
</dbReference>
<dbReference type="AlphaFoldDB" id="A0AAU7QM64"/>
<keyword evidence="2" id="KW-0560">Oxidoreductase</keyword>
<dbReference type="Pfam" id="PF01494">
    <property type="entry name" value="FAD_binding_3"/>
    <property type="match status" value="1"/>
</dbReference>
<protein>
    <submittedName>
        <fullName evidence="2">NAD(P)/FAD-dependent oxidoreductase</fullName>
        <ecNumber evidence="2">1.-.-.-</ecNumber>
    </submittedName>
</protein>
<organism evidence="2">
    <name type="scientific">Rhodanobacter sp. IGA1.0</name>
    <dbReference type="NCBI Taxonomy" id="3158582"/>
    <lineage>
        <taxon>Bacteria</taxon>
        <taxon>Pseudomonadati</taxon>
        <taxon>Pseudomonadota</taxon>
        <taxon>Gammaproteobacteria</taxon>
        <taxon>Lysobacterales</taxon>
        <taxon>Rhodanobacteraceae</taxon>
        <taxon>Rhodanobacter</taxon>
    </lineage>
</organism>
<dbReference type="InterPro" id="IPR036188">
    <property type="entry name" value="FAD/NAD-bd_sf"/>
</dbReference>
<dbReference type="InterPro" id="IPR002938">
    <property type="entry name" value="FAD-bd"/>
</dbReference>
<dbReference type="PRINTS" id="PR00420">
    <property type="entry name" value="RNGMNOXGNASE"/>
</dbReference>
<dbReference type="PANTHER" id="PTHR43747:SF1">
    <property type="entry name" value="SLR1998 PROTEIN"/>
    <property type="match status" value="1"/>
</dbReference>
<dbReference type="EC" id="1.-.-.-" evidence="2"/>
<proteinExistence type="predicted"/>
<dbReference type="EMBL" id="CP157948">
    <property type="protein sequence ID" value="XBS90418.1"/>
    <property type="molecule type" value="Genomic_DNA"/>
</dbReference>
<dbReference type="GO" id="GO:0016491">
    <property type="term" value="F:oxidoreductase activity"/>
    <property type="evidence" value="ECO:0007669"/>
    <property type="project" value="UniProtKB-KW"/>
</dbReference>
<evidence type="ECO:0000259" key="1">
    <source>
        <dbReference type="Pfam" id="PF01494"/>
    </source>
</evidence>
<dbReference type="RefSeq" id="WP_350016536.1">
    <property type="nucleotide sequence ID" value="NZ_CP157948.1"/>
</dbReference>
<dbReference type="InterPro" id="IPR050816">
    <property type="entry name" value="Flavin-dep_Halogenase_NPB"/>
</dbReference>